<evidence type="ECO:0000313" key="2">
    <source>
        <dbReference type="EMBL" id="PIA13136.1"/>
    </source>
</evidence>
<dbReference type="InterPro" id="IPR019446">
    <property type="entry name" value="BMT5-like"/>
</dbReference>
<feature type="non-terminal residue" evidence="2">
    <location>
        <position position="204"/>
    </location>
</feature>
<dbReference type="Pfam" id="PF10354">
    <property type="entry name" value="BMT5-like"/>
    <property type="match status" value="1"/>
</dbReference>
<sequence>TILLIGEGNFSFARSIASRLESGTNIVATALDSEAVVKEKYSADAEDHIKEFRRLGGTVMFGIDGTKLKTYKQLRGKRFSHIVFNFPHTGSGDKDEGRNIILNQRLLLEFFNNVRELLTDGIAISDRPTKRGQVHVTLKSGKPYDMWKITKLARQCGLITLSAYPFKLTAYPGYEHRRTLGFKEGLSTDDNQEIRNKNPKVYVF</sequence>
<dbReference type="GO" id="GO:0070475">
    <property type="term" value="P:rRNA base methylation"/>
    <property type="evidence" value="ECO:0007669"/>
    <property type="project" value="InterPro"/>
</dbReference>
<dbReference type="GO" id="GO:0070042">
    <property type="term" value="F:rRNA (uridine-N3-)-methyltransferase activity"/>
    <property type="evidence" value="ECO:0007669"/>
    <property type="project" value="InterPro"/>
</dbReference>
<keyword evidence="3" id="KW-1185">Reference proteome</keyword>
<dbReference type="AlphaFoldDB" id="A0A2G5B2A2"/>
<reference evidence="2 3" key="1">
    <citation type="journal article" date="2015" name="Genome Biol. Evol.">
        <title>Phylogenomic analyses indicate that early fungi evolved digesting cell walls of algal ancestors of land plants.</title>
        <authorList>
            <person name="Chang Y."/>
            <person name="Wang S."/>
            <person name="Sekimoto S."/>
            <person name="Aerts A.L."/>
            <person name="Choi C."/>
            <person name="Clum A."/>
            <person name="LaButti K.M."/>
            <person name="Lindquist E.A."/>
            <person name="Yee Ngan C."/>
            <person name="Ohm R.A."/>
            <person name="Salamov A.A."/>
            <person name="Grigoriev I.V."/>
            <person name="Spatafora J.W."/>
            <person name="Berbee M.L."/>
        </authorList>
    </citation>
    <scope>NUCLEOTIDE SEQUENCE [LARGE SCALE GENOMIC DNA]</scope>
    <source>
        <strain evidence="2 3">NRRL 1564</strain>
    </source>
</reference>
<dbReference type="OrthoDB" id="273345at2759"/>
<feature type="non-terminal residue" evidence="2">
    <location>
        <position position="1"/>
    </location>
</feature>
<dbReference type="EMBL" id="KZ303547">
    <property type="protein sequence ID" value="PIA13136.1"/>
    <property type="molecule type" value="Genomic_DNA"/>
</dbReference>
<accession>A0A2G5B2A2</accession>
<organism evidence="2 3">
    <name type="scientific">Coemansia reversa (strain ATCC 12441 / NRRL 1564)</name>
    <dbReference type="NCBI Taxonomy" id="763665"/>
    <lineage>
        <taxon>Eukaryota</taxon>
        <taxon>Fungi</taxon>
        <taxon>Fungi incertae sedis</taxon>
        <taxon>Zoopagomycota</taxon>
        <taxon>Kickxellomycotina</taxon>
        <taxon>Kickxellomycetes</taxon>
        <taxon>Kickxellales</taxon>
        <taxon>Kickxellaceae</taxon>
        <taxon>Coemansia</taxon>
    </lineage>
</organism>
<feature type="domain" description="25S rRNA (uridine-N(3))-methyltransferase BMT5-like" evidence="1">
    <location>
        <begin position="3"/>
        <end position="178"/>
    </location>
</feature>
<evidence type="ECO:0000259" key="1">
    <source>
        <dbReference type="Pfam" id="PF10354"/>
    </source>
</evidence>
<proteinExistence type="predicted"/>
<dbReference type="PANTHER" id="PTHR11538">
    <property type="entry name" value="PHENYLALANYL-TRNA SYNTHETASE"/>
    <property type="match status" value="1"/>
</dbReference>
<gene>
    <name evidence="2" type="ORF">COEREDRAFT_22623</name>
</gene>
<evidence type="ECO:0000313" key="3">
    <source>
        <dbReference type="Proteomes" id="UP000242474"/>
    </source>
</evidence>
<dbReference type="PANTHER" id="PTHR11538:SF26">
    <property type="entry name" value="FERREDOXIN-FOLD ANTICODON-BINDING DOMAIN-CONTAINING PROTEIN 1"/>
    <property type="match status" value="1"/>
</dbReference>
<name>A0A2G5B2A2_COERN</name>
<dbReference type="GO" id="GO:0005737">
    <property type="term" value="C:cytoplasm"/>
    <property type="evidence" value="ECO:0007669"/>
    <property type="project" value="TreeGrafter"/>
</dbReference>
<dbReference type="Proteomes" id="UP000242474">
    <property type="component" value="Unassembled WGS sequence"/>
</dbReference>
<protein>
    <recommendedName>
        <fullName evidence="1">25S rRNA (uridine-N(3))-methyltransferase BMT5-like domain-containing protein</fullName>
    </recommendedName>
</protein>
<dbReference type="STRING" id="763665.A0A2G5B2A2"/>